<keyword evidence="1" id="KW-0456">Lyase</keyword>
<dbReference type="InterPro" id="IPR032466">
    <property type="entry name" value="Metal_Hydrolase"/>
</dbReference>
<gene>
    <name evidence="3" type="ORF">EDC64_102199</name>
</gene>
<comment type="caution">
    <text evidence="3">The sequence shown here is derived from an EMBL/GenBank/DDBJ whole genome shotgun (WGS) entry which is preliminary data.</text>
</comment>
<evidence type="ECO:0000313" key="3">
    <source>
        <dbReference type="EMBL" id="TCT06720.1"/>
    </source>
</evidence>
<dbReference type="InterPro" id="IPR006680">
    <property type="entry name" value="Amidohydro-rel"/>
</dbReference>
<dbReference type="EMBL" id="SMAI01000002">
    <property type="protein sequence ID" value="TCT06720.1"/>
    <property type="molecule type" value="Genomic_DNA"/>
</dbReference>
<dbReference type="GO" id="GO:0016831">
    <property type="term" value="F:carboxy-lyase activity"/>
    <property type="evidence" value="ECO:0007669"/>
    <property type="project" value="InterPro"/>
</dbReference>
<dbReference type="OrthoDB" id="149172at2"/>
<dbReference type="GO" id="GO:0016787">
    <property type="term" value="F:hydrolase activity"/>
    <property type="evidence" value="ECO:0007669"/>
    <property type="project" value="UniProtKB-KW"/>
</dbReference>
<reference evidence="3 4" key="1">
    <citation type="submission" date="2019-03" db="EMBL/GenBank/DDBJ databases">
        <title>Genomic Encyclopedia of Type Strains, Phase IV (KMG-IV): sequencing the most valuable type-strain genomes for metagenomic binning, comparative biology and taxonomic classification.</title>
        <authorList>
            <person name="Goeker M."/>
        </authorList>
    </citation>
    <scope>NUCLEOTIDE SEQUENCE [LARGE SCALE GENOMIC DNA]</scope>
    <source>
        <strain evidence="3 4">DSM 9035</strain>
    </source>
</reference>
<keyword evidence="3" id="KW-0378">Hydrolase</keyword>
<dbReference type="GO" id="GO:0019748">
    <property type="term" value="P:secondary metabolic process"/>
    <property type="evidence" value="ECO:0007669"/>
    <property type="project" value="TreeGrafter"/>
</dbReference>
<evidence type="ECO:0000259" key="2">
    <source>
        <dbReference type="Pfam" id="PF04909"/>
    </source>
</evidence>
<feature type="domain" description="Amidohydrolase-related" evidence="2">
    <location>
        <begin position="40"/>
        <end position="330"/>
    </location>
</feature>
<dbReference type="PANTHER" id="PTHR21240:SF28">
    <property type="entry name" value="ISO-OROTATE DECARBOXYLASE (EUROFUNG)"/>
    <property type="match status" value="1"/>
</dbReference>
<evidence type="ECO:0000313" key="4">
    <source>
        <dbReference type="Proteomes" id="UP000294664"/>
    </source>
</evidence>
<sequence length="334" mass="38284">MRLDAYTHLFPPAYFERMQQHVANKGAIKRWLNLPTLWDVEARLRMIDSFGDYQQVLANSMPAVEYIVGPDLSPELSRIANDGFAELVAKYPDHFPAFIASLPMNNPEAAVAEIDRAIGDLGAKGVQIFTNVNGRPLDEEEFYPIFERMAHHDLPIWLHPSRGPDFVDYKSEKKSKYEIWWTFGWPYETSAAMSHIVFSKILERLPTLKIITHHMGAMIPFFEGRVGPGWDQLGSRTNDEDYEGLLKSLKKRPIDYFRMFYADTALFGSLSGTKCGLDFFPVEQIVFASDCPFDPEGGYQFIRETLRVLDALDLTPEQREKIMGGNLRRMMKLS</sequence>
<dbReference type="InterPro" id="IPR032465">
    <property type="entry name" value="ACMSD"/>
</dbReference>
<dbReference type="PANTHER" id="PTHR21240">
    <property type="entry name" value="2-AMINO-3-CARBOXYLMUCONATE-6-SEMIALDEHYDE DECARBOXYLASE"/>
    <property type="match status" value="1"/>
</dbReference>
<dbReference type="Gene3D" id="3.20.20.140">
    <property type="entry name" value="Metal-dependent hydrolases"/>
    <property type="match status" value="1"/>
</dbReference>
<dbReference type="AlphaFoldDB" id="A0A4R3M0Z4"/>
<proteinExistence type="predicted"/>
<keyword evidence="4" id="KW-1185">Reference proteome</keyword>
<dbReference type="Proteomes" id="UP000294664">
    <property type="component" value="Unassembled WGS sequence"/>
</dbReference>
<dbReference type="Pfam" id="PF04909">
    <property type="entry name" value="Amidohydro_2"/>
    <property type="match status" value="1"/>
</dbReference>
<name>A0A4R3M0Z4_9HYPH</name>
<evidence type="ECO:0000256" key="1">
    <source>
        <dbReference type="ARBA" id="ARBA00023239"/>
    </source>
</evidence>
<dbReference type="SUPFAM" id="SSF51556">
    <property type="entry name" value="Metallo-dependent hydrolases"/>
    <property type="match status" value="1"/>
</dbReference>
<accession>A0A4R3M0Z4</accession>
<dbReference type="GO" id="GO:0005737">
    <property type="term" value="C:cytoplasm"/>
    <property type="evidence" value="ECO:0007669"/>
    <property type="project" value="TreeGrafter"/>
</dbReference>
<organism evidence="3 4">
    <name type="scientific">Aquabacter spiritensis</name>
    <dbReference type="NCBI Taxonomy" id="933073"/>
    <lineage>
        <taxon>Bacteria</taxon>
        <taxon>Pseudomonadati</taxon>
        <taxon>Pseudomonadota</taxon>
        <taxon>Alphaproteobacteria</taxon>
        <taxon>Hyphomicrobiales</taxon>
        <taxon>Xanthobacteraceae</taxon>
        <taxon>Aquabacter</taxon>
    </lineage>
</organism>
<dbReference type="RefSeq" id="WP_132030199.1">
    <property type="nucleotide sequence ID" value="NZ_SMAI01000002.1"/>
</dbReference>
<protein>
    <submittedName>
        <fullName evidence="3">Putative TIM-barrel fold metal-dependent hydrolase</fullName>
    </submittedName>
</protein>